<dbReference type="NCBIfam" id="TIGR01226">
    <property type="entry name" value="phe_am_lyase"/>
    <property type="match status" value="1"/>
</dbReference>
<dbReference type="Gene3D" id="1.10.274.20">
    <property type="entry name" value="Phenylalanine ammonia-lyase 1, domain 3"/>
    <property type="match status" value="1"/>
</dbReference>
<dbReference type="InterPro" id="IPR005922">
    <property type="entry name" value="Phe_NH3-lyase"/>
</dbReference>
<dbReference type="GO" id="GO:0005737">
    <property type="term" value="C:cytoplasm"/>
    <property type="evidence" value="ECO:0007669"/>
    <property type="project" value="InterPro"/>
</dbReference>
<dbReference type="InterPro" id="IPR023144">
    <property type="entry name" value="Phe_NH3-lyase_shielding_dom_sf"/>
</dbReference>
<dbReference type="InterPro" id="IPR022313">
    <property type="entry name" value="Phe/His_NH3-lyase_AS"/>
</dbReference>
<dbReference type="AlphaFoldDB" id="A0A1L9S2V8"/>
<dbReference type="PANTHER" id="PTHR10362">
    <property type="entry name" value="HISTIDINE AMMONIA-LYASE"/>
    <property type="match status" value="1"/>
</dbReference>
<dbReference type="EMBL" id="KV878209">
    <property type="protein sequence ID" value="OJJ41493.1"/>
    <property type="molecule type" value="Genomic_DNA"/>
</dbReference>
<dbReference type="OrthoDB" id="10051290at2759"/>
<dbReference type="GO" id="GO:0006559">
    <property type="term" value="P:L-phenylalanine catabolic process"/>
    <property type="evidence" value="ECO:0007669"/>
    <property type="project" value="InterPro"/>
</dbReference>
<accession>A0A1L9S2V8</accession>
<sequence>MNISIDSLCKDTPSKQTYTSSIINSYTQLRTILHENEKIILDGESLDITSVTAVAIHNTKAAITPSPEIAGRMNHSVRVLNEKLVNGEIIYGVTTGFGGSADTRTADYPALQKALIQHHNCAVVLPADRGEYSSGMRMGMGMLDEVKSHAMPVSTVRAAMLIRCNSLLRGHSCVRMHVVEGILSLLENDMTPVVPLRGSISASGDLTPLAYIAGALEGNPDIMVRCSDGRMVSSQQALEEIGLAPVEFNAKEGLGLLNGTAFSCGMASLVLFEANQLVLLAQVLTAMGTEALLGTRYNYHPFIGDVRPHEGQKEAAGNMFRFLGDSKMVTGAYLGSTGLAQDRYALRTSAQWIGPQLENLKLALSQVTTELNSTTDNPLLDAEKEEVHHGGNFQAASVTSAMEKTMTAMQMIGRMVFSQCSEIINPMLNKGLPPNLSADDPSLSFALKGVDINMASYMSELAYLAHPVSNHVQSAEMHNQGLNSLALIAGRYTGETVEVVSLMMATYLYVLCQAVDLRAMYGEFVRGVKGEVEAVTAELAGDEGIQGVWQEVMGHWDANSTRDLADRAEVAVGNSIGVVVKLSRDIQSVNEWRDRTVRILRERYDETREGFFKRQTTKKYLCSSSRKLYIFVRETLDVPMHRGLIDHPTIQPQQGKKSIGSYISIVYAALRDGQMRNVLLDVFNL</sequence>
<dbReference type="InterPro" id="IPR008948">
    <property type="entry name" value="L-Aspartase-like"/>
</dbReference>
<dbReference type="RefSeq" id="XP_040695169.1">
    <property type="nucleotide sequence ID" value="XM_040830155.1"/>
</dbReference>
<dbReference type="VEuPathDB" id="FungiDB:ASPWEDRAFT_167508"/>
<dbReference type="Gene3D" id="1.10.275.10">
    <property type="entry name" value="Fumarase/aspartase (N-terminal domain)"/>
    <property type="match status" value="1"/>
</dbReference>
<dbReference type="GeneID" id="63746003"/>
<name>A0A1L9S2V8_ASPWE</name>
<dbReference type="Proteomes" id="UP000184383">
    <property type="component" value="Unassembled WGS sequence"/>
</dbReference>
<dbReference type="InterPro" id="IPR001106">
    <property type="entry name" value="Aromatic_Lyase"/>
</dbReference>
<evidence type="ECO:0000256" key="1">
    <source>
        <dbReference type="ARBA" id="ARBA00007238"/>
    </source>
</evidence>
<evidence type="ECO:0000313" key="4">
    <source>
        <dbReference type="Proteomes" id="UP000184383"/>
    </source>
</evidence>
<organism evidence="3 4">
    <name type="scientific">Aspergillus wentii DTO 134E9</name>
    <dbReference type="NCBI Taxonomy" id="1073089"/>
    <lineage>
        <taxon>Eukaryota</taxon>
        <taxon>Fungi</taxon>
        <taxon>Dikarya</taxon>
        <taxon>Ascomycota</taxon>
        <taxon>Pezizomycotina</taxon>
        <taxon>Eurotiomycetes</taxon>
        <taxon>Eurotiomycetidae</taxon>
        <taxon>Eurotiales</taxon>
        <taxon>Aspergillaceae</taxon>
        <taxon>Aspergillus</taxon>
        <taxon>Aspergillus subgen. Cremei</taxon>
    </lineage>
</organism>
<dbReference type="GO" id="GO:0016841">
    <property type="term" value="F:ammonia-lyase activity"/>
    <property type="evidence" value="ECO:0007669"/>
    <property type="project" value="InterPro"/>
</dbReference>
<reference evidence="4" key="1">
    <citation type="journal article" date="2017" name="Genome Biol.">
        <title>Comparative genomics reveals high biological diversity and specific adaptations in the industrially and medically important fungal genus Aspergillus.</title>
        <authorList>
            <person name="de Vries R.P."/>
            <person name="Riley R."/>
            <person name="Wiebenga A."/>
            <person name="Aguilar-Osorio G."/>
            <person name="Amillis S."/>
            <person name="Uchima C.A."/>
            <person name="Anderluh G."/>
            <person name="Asadollahi M."/>
            <person name="Askin M."/>
            <person name="Barry K."/>
            <person name="Battaglia E."/>
            <person name="Bayram O."/>
            <person name="Benocci T."/>
            <person name="Braus-Stromeyer S.A."/>
            <person name="Caldana C."/>
            <person name="Canovas D."/>
            <person name="Cerqueira G.C."/>
            <person name="Chen F."/>
            <person name="Chen W."/>
            <person name="Choi C."/>
            <person name="Clum A."/>
            <person name="Dos Santos R.A."/>
            <person name="Damasio A.R."/>
            <person name="Diallinas G."/>
            <person name="Emri T."/>
            <person name="Fekete E."/>
            <person name="Flipphi M."/>
            <person name="Freyberg S."/>
            <person name="Gallo A."/>
            <person name="Gournas C."/>
            <person name="Habgood R."/>
            <person name="Hainaut M."/>
            <person name="Harispe M.L."/>
            <person name="Henrissat B."/>
            <person name="Hilden K.S."/>
            <person name="Hope R."/>
            <person name="Hossain A."/>
            <person name="Karabika E."/>
            <person name="Karaffa L."/>
            <person name="Karanyi Z."/>
            <person name="Krasevec N."/>
            <person name="Kuo A."/>
            <person name="Kusch H."/>
            <person name="LaButti K."/>
            <person name="Lagendijk E.L."/>
            <person name="Lapidus A."/>
            <person name="Levasseur A."/>
            <person name="Lindquist E."/>
            <person name="Lipzen A."/>
            <person name="Logrieco A.F."/>
            <person name="MacCabe A."/>
            <person name="Maekelae M.R."/>
            <person name="Malavazi I."/>
            <person name="Melin P."/>
            <person name="Meyer V."/>
            <person name="Mielnichuk N."/>
            <person name="Miskei M."/>
            <person name="Molnar A.P."/>
            <person name="Mule G."/>
            <person name="Ngan C.Y."/>
            <person name="Orejas M."/>
            <person name="Orosz E."/>
            <person name="Ouedraogo J.P."/>
            <person name="Overkamp K.M."/>
            <person name="Park H.-S."/>
            <person name="Perrone G."/>
            <person name="Piumi F."/>
            <person name="Punt P.J."/>
            <person name="Ram A.F."/>
            <person name="Ramon A."/>
            <person name="Rauscher S."/>
            <person name="Record E."/>
            <person name="Riano-Pachon D.M."/>
            <person name="Robert V."/>
            <person name="Roehrig J."/>
            <person name="Ruller R."/>
            <person name="Salamov A."/>
            <person name="Salih N.S."/>
            <person name="Samson R.A."/>
            <person name="Sandor E."/>
            <person name="Sanguinetti M."/>
            <person name="Schuetze T."/>
            <person name="Sepcic K."/>
            <person name="Shelest E."/>
            <person name="Sherlock G."/>
            <person name="Sophianopoulou V."/>
            <person name="Squina F.M."/>
            <person name="Sun H."/>
            <person name="Susca A."/>
            <person name="Todd R.B."/>
            <person name="Tsang A."/>
            <person name="Unkles S.E."/>
            <person name="van de Wiele N."/>
            <person name="van Rossen-Uffink D."/>
            <person name="Oliveira J.V."/>
            <person name="Vesth T.C."/>
            <person name="Visser J."/>
            <person name="Yu J.-H."/>
            <person name="Zhou M."/>
            <person name="Andersen M.R."/>
            <person name="Archer D.B."/>
            <person name="Baker S.E."/>
            <person name="Benoit I."/>
            <person name="Brakhage A.A."/>
            <person name="Braus G.H."/>
            <person name="Fischer R."/>
            <person name="Frisvad J.C."/>
            <person name="Goldman G.H."/>
            <person name="Houbraken J."/>
            <person name="Oakley B."/>
            <person name="Pocsi I."/>
            <person name="Scazzocchio C."/>
            <person name="Seiboth B."/>
            <person name="vanKuyk P.A."/>
            <person name="Wortman J."/>
            <person name="Dyer P.S."/>
            <person name="Grigoriev I.V."/>
        </authorList>
    </citation>
    <scope>NUCLEOTIDE SEQUENCE [LARGE SCALE GENOMIC DNA]</scope>
    <source>
        <strain evidence="4">DTO 134E9</strain>
    </source>
</reference>
<dbReference type="Gene3D" id="1.20.200.10">
    <property type="entry name" value="Fumarase/aspartase (Central domain)"/>
    <property type="match status" value="1"/>
</dbReference>
<evidence type="ECO:0000313" key="3">
    <source>
        <dbReference type="EMBL" id="OJJ41493.1"/>
    </source>
</evidence>
<comment type="similarity">
    <text evidence="1 2">Belongs to the PAL/histidase family.</text>
</comment>
<dbReference type="Pfam" id="PF00221">
    <property type="entry name" value="Lyase_aromatic"/>
    <property type="match status" value="1"/>
</dbReference>
<proteinExistence type="inferred from homology"/>
<dbReference type="SUPFAM" id="SSF48557">
    <property type="entry name" value="L-aspartase-like"/>
    <property type="match status" value="1"/>
</dbReference>
<keyword evidence="2" id="KW-0456">Lyase</keyword>
<dbReference type="CDD" id="cd00332">
    <property type="entry name" value="PAL-HAL"/>
    <property type="match status" value="1"/>
</dbReference>
<gene>
    <name evidence="3" type="ORF">ASPWEDRAFT_167508</name>
</gene>
<keyword evidence="4" id="KW-1185">Reference proteome</keyword>
<evidence type="ECO:0008006" key="5">
    <source>
        <dbReference type="Google" id="ProtNLM"/>
    </source>
</evidence>
<evidence type="ECO:0000256" key="2">
    <source>
        <dbReference type="RuleBase" id="RU003954"/>
    </source>
</evidence>
<dbReference type="PROSITE" id="PS00488">
    <property type="entry name" value="PAL_HISTIDASE"/>
    <property type="match status" value="1"/>
</dbReference>
<dbReference type="InterPro" id="IPR024083">
    <property type="entry name" value="Fumarase/histidase_N"/>
</dbReference>
<protein>
    <recommendedName>
        <fullName evidence="5">Phenylalanine ammonia-lyase</fullName>
    </recommendedName>
</protein>
<dbReference type="STRING" id="1073089.A0A1L9S2V8"/>